<protein>
    <submittedName>
        <fullName evidence="3">Phage T7 F exclusion suppressor FxsA</fullName>
    </submittedName>
</protein>
<dbReference type="Pfam" id="PF04186">
    <property type="entry name" value="FxsA"/>
    <property type="match status" value="1"/>
</dbReference>
<dbReference type="OrthoDB" id="9792788at2"/>
<feature type="transmembrane region" description="Helical" evidence="2">
    <location>
        <begin position="75"/>
        <end position="101"/>
    </location>
</feature>
<evidence type="ECO:0000313" key="3">
    <source>
        <dbReference type="EMBL" id="SMA34913.1"/>
    </source>
</evidence>
<keyword evidence="4" id="KW-1185">Reference proteome</keyword>
<name>A0A1X7AES6_9GAMM</name>
<evidence type="ECO:0000256" key="1">
    <source>
        <dbReference type="SAM" id="MobiDB-lite"/>
    </source>
</evidence>
<dbReference type="InterPro" id="IPR007313">
    <property type="entry name" value="FxsA"/>
</dbReference>
<feature type="compositionally biased region" description="Polar residues" evidence="1">
    <location>
        <begin position="135"/>
        <end position="145"/>
    </location>
</feature>
<dbReference type="RefSeq" id="WP_087106484.1">
    <property type="nucleotide sequence ID" value="NZ_CBCSCN010000004.1"/>
</dbReference>
<dbReference type="GO" id="GO:0016020">
    <property type="term" value="C:membrane"/>
    <property type="evidence" value="ECO:0007669"/>
    <property type="project" value="InterPro"/>
</dbReference>
<dbReference type="PANTHER" id="PTHR35335:SF1">
    <property type="entry name" value="UPF0716 PROTEIN FXSA"/>
    <property type="match status" value="1"/>
</dbReference>
<organism evidence="3 4">
    <name type="scientific">Parendozoicomonas haliclonae</name>
    <dbReference type="NCBI Taxonomy" id="1960125"/>
    <lineage>
        <taxon>Bacteria</taxon>
        <taxon>Pseudomonadati</taxon>
        <taxon>Pseudomonadota</taxon>
        <taxon>Gammaproteobacteria</taxon>
        <taxon>Oceanospirillales</taxon>
        <taxon>Endozoicomonadaceae</taxon>
        <taxon>Parendozoicomonas</taxon>
    </lineage>
</organism>
<keyword evidence="2" id="KW-1133">Transmembrane helix</keyword>
<sequence length="159" mass="17087">MRLGFMLLVLFPITELMILIKVGGLIGVLPTVALIFLTASAGLYLMRREGFSTLARARERMATGEIPATEMMEGLVIAFCGALLLAPGFITDVIALCGLLPPIRKALIKKAMASKRFQVYGSGASMMGGGFQSGPSQGYSGYQRSGTDDVIEGEYRRDE</sequence>
<gene>
    <name evidence="3" type="ORF">EHSB41UT_00469</name>
</gene>
<evidence type="ECO:0000313" key="4">
    <source>
        <dbReference type="Proteomes" id="UP000196573"/>
    </source>
</evidence>
<proteinExistence type="predicted"/>
<feature type="transmembrane region" description="Helical" evidence="2">
    <location>
        <begin position="26"/>
        <end position="46"/>
    </location>
</feature>
<keyword evidence="2" id="KW-0812">Transmembrane</keyword>
<evidence type="ECO:0000256" key="2">
    <source>
        <dbReference type="SAM" id="Phobius"/>
    </source>
</evidence>
<dbReference type="PANTHER" id="PTHR35335">
    <property type="entry name" value="UPF0716 PROTEIN FXSA"/>
    <property type="match status" value="1"/>
</dbReference>
<dbReference type="NCBIfam" id="NF008528">
    <property type="entry name" value="PRK11463.1-2"/>
    <property type="match status" value="1"/>
</dbReference>
<reference evidence="3 4" key="1">
    <citation type="submission" date="2017-03" db="EMBL/GenBank/DDBJ databases">
        <authorList>
            <person name="Afonso C.L."/>
            <person name="Miller P.J."/>
            <person name="Scott M.A."/>
            <person name="Spackman E."/>
            <person name="Goraichik I."/>
            <person name="Dimitrov K.M."/>
            <person name="Suarez D.L."/>
            <person name="Swayne D.E."/>
        </authorList>
    </citation>
    <scope>NUCLEOTIDE SEQUENCE [LARGE SCALE GENOMIC DNA]</scope>
    <source>
        <strain evidence="3">SB41UT1</strain>
    </source>
</reference>
<dbReference type="AlphaFoldDB" id="A0A1X7AES6"/>
<dbReference type="Proteomes" id="UP000196573">
    <property type="component" value="Unassembled WGS sequence"/>
</dbReference>
<accession>A0A1X7AES6</accession>
<keyword evidence="2" id="KW-0472">Membrane</keyword>
<dbReference type="EMBL" id="FWPT01000001">
    <property type="protein sequence ID" value="SMA34913.1"/>
    <property type="molecule type" value="Genomic_DNA"/>
</dbReference>
<feature type="region of interest" description="Disordered" evidence="1">
    <location>
        <begin position="135"/>
        <end position="159"/>
    </location>
</feature>